<feature type="region of interest" description="Disordered" evidence="10">
    <location>
        <begin position="688"/>
        <end position="710"/>
    </location>
</feature>
<dbReference type="Gene3D" id="2.20.70.10">
    <property type="match status" value="1"/>
</dbReference>
<feature type="compositionally biased region" description="Gly residues" evidence="10">
    <location>
        <begin position="171"/>
        <end position="198"/>
    </location>
</feature>
<dbReference type="SMART" id="SM00456">
    <property type="entry name" value="WW"/>
    <property type="match status" value="1"/>
</dbReference>
<feature type="compositionally biased region" description="Polar residues" evidence="10">
    <location>
        <begin position="445"/>
        <end position="471"/>
    </location>
</feature>
<feature type="compositionally biased region" description="Gly residues" evidence="10">
    <location>
        <begin position="126"/>
        <end position="146"/>
    </location>
</feature>
<dbReference type="InterPro" id="IPR000504">
    <property type="entry name" value="RRM_dom"/>
</dbReference>
<dbReference type="GO" id="GO:1990904">
    <property type="term" value="C:ribonucleoprotein complex"/>
    <property type="evidence" value="ECO:0007669"/>
    <property type="project" value="InterPro"/>
</dbReference>
<dbReference type="FunFam" id="3.30.70.330:FF:000332">
    <property type="entry name" value="flowering time control protein FCA isoform X2"/>
    <property type="match status" value="1"/>
</dbReference>
<evidence type="ECO:0000259" key="11">
    <source>
        <dbReference type="PROSITE" id="PS50020"/>
    </source>
</evidence>
<evidence type="ECO:0000256" key="7">
    <source>
        <dbReference type="ARBA" id="ARBA00023242"/>
    </source>
</evidence>
<dbReference type="InterPro" id="IPR035979">
    <property type="entry name" value="RBD_domain_sf"/>
</dbReference>
<feature type="region of interest" description="Disordered" evidence="10">
    <location>
        <begin position="757"/>
        <end position="833"/>
    </location>
</feature>
<dbReference type="GO" id="GO:0005634">
    <property type="term" value="C:nucleus"/>
    <property type="evidence" value="ECO:0007669"/>
    <property type="project" value="UniProtKB-SubCell"/>
</dbReference>
<keyword evidence="5 9" id="KW-0694">RNA-binding</keyword>
<feature type="domain" description="RRM" evidence="12">
    <location>
        <begin position="232"/>
        <end position="313"/>
    </location>
</feature>
<dbReference type="Gene3D" id="3.30.70.330">
    <property type="match status" value="2"/>
</dbReference>
<gene>
    <name evidence="13" type="ORF">RJ639_004931</name>
</gene>
<reference evidence="13" key="1">
    <citation type="submission" date="2022-12" db="EMBL/GenBank/DDBJ databases">
        <title>Draft genome assemblies for two species of Escallonia (Escalloniales).</title>
        <authorList>
            <person name="Chanderbali A."/>
            <person name="Dervinis C."/>
            <person name="Anghel I."/>
            <person name="Soltis D."/>
            <person name="Soltis P."/>
            <person name="Zapata F."/>
        </authorList>
    </citation>
    <scope>NUCLEOTIDE SEQUENCE</scope>
    <source>
        <strain evidence="13">UCBG64.0493</strain>
        <tissue evidence="13">Leaf</tissue>
    </source>
</reference>
<dbReference type="Pfam" id="PF00076">
    <property type="entry name" value="RRM_1"/>
    <property type="match status" value="2"/>
</dbReference>
<dbReference type="SUPFAM" id="SSF54928">
    <property type="entry name" value="RNA-binding domain, RBD"/>
    <property type="match status" value="2"/>
</dbReference>
<evidence type="ECO:0000313" key="14">
    <source>
        <dbReference type="Proteomes" id="UP001188597"/>
    </source>
</evidence>
<evidence type="ECO:0000256" key="5">
    <source>
        <dbReference type="ARBA" id="ARBA00022884"/>
    </source>
</evidence>
<evidence type="ECO:0000259" key="12">
    <source>
        <dbReference type="PROSITE" id="PS50102"/>
    </source>
</evidence>
<keyword evidence="14" id="KW-1185">Reference proteome</keyword>
<dbReference type="SUPFAM" id="SSF51045">
    <property type="entry name" value="WW domain"/>
    <property type="match status" value="1"/>
</dbReference>
<evidence type="ECO:0000256" key="1">
    <source>
        <dbReference type="ARBA" id="ARBA00004123"/>
    </source>
</evidence>
<feature type="compositionally biased region" description="Polar residues" evidence="10">
    <location>
        <begin position="792"/>
        <end position="814"/>
    </location>
</feature>
<keyword evidence="4" id="KW-0221">Differentiation</keyword>
<organism evidence="13 14">
    <name type="scientific">Escallonia herrerae</name>
    <dbReference type="NCBI Taxonomy" id="1293975"/>
    <lineage>
        <taxon>Eukaryota</taxon>
        <taxon>Viridiplantae</taxon>
        <taxon>Streptophyta</taxon>
        <taxon>Embryophyta</taxon>
        <taxon>Tracheophyta</taxon>
        <taxon>Spermatophyta</taxon>
        <taxon>Magnoliopsida</taxon>
        <taxon>eudicotyledons</taxon>
        <taxon>Gunneridae</taxon>
        <taxon>Pentapetalae</taxon>
        <taxon>asterids</taxon>
        <taxon>campanulids</taxon>
        <taxon>Escalloniales</taxon>
        <taxon>Escalloniaceae</taxon>
        <taxon>Escallonia</taxon>
    </lineage>
</organism>
<feature type="compositionally biased region" description="Polar residues" evidence="10">
    <location>
        <begin position="481"/>
        <end position="503"/>
    </location>
</feature>
<keyword evidence="6" id="KW-0287">Flowering</keyword>
<evidence type="ECO:0000256" key="9">
    <source>
        <dbReference type="PROSITE-ProRule" id="PRU00176"/>
    </source>
</evidence>
<evidence type="ECO:0000256" key="2">
    <source>
        <dbReference type="ARBA" id="ARBA00022473"/>
    </source>
</evidence>
<feature type="compositionally biased region" description="Gly residues" evidence="10">
    <location>
        <begin position="84"/>
        <end position="116"/>
    </location>
</feature>
<dbReference type="SMART" id="SM00360">
    <property type="entry name" value="RRM"/>
    <property type="match status" value="2"/>
</dbReference>
<evidence type="ECO:0000313" key="13">
    <source>
        <dbReference type="EMBL" id="KAK3018599.1"/>
    </source>
</evidence>
<comment type="subcellular location">
    <subcellularLocation>
        <location evidence="1">Nucleus</location>
    </subcellularLocation>
</comment>
<feature type="compositionally biased region" description="Low complexity" evidence="10">
    <location>
        <begin position="757"/>
        <end position="776"/>
    </location>
</feature>
<dbReference type="EMBL" id="JAVXUP010000927">
    <property type="protein sequence ID" value="KAK3018599.1"/>
    <property type="molecule type" value="Genomic_DNA"/>
</dbReference>
<dbReference type="Proteomes" id="UP001188597">
    <property type="component" value="Unassembled WGS sequence"/>
</dbReference>
<dbReference type="PROSITE" id="PS50020">
    <property type="entry name" value="WW_DOMAIN_2"/>
    <property type="match status" value="1"/>
</dbReference>
<feature type="region of interest" description="Disordered" evidence="10">
    <location>
        <begin position="401"/>
        <end position="554"/>
    </location>
</feature>
<dbReference type="InterPro" id="IPR002343">
    <property type="entry name" value="Hud_Sxl_RNA"/>
</dbReference>
<evidence type="ECO:0000256" key="10">
    <source>
        <dbReference type="SAM" id="MobiDB-lite"/>
    </source>
</evidence>
<dbReference type="GO" id="GO:0030154">
    <property type="term" value="P:cell differentiation"/>
    <property type="evidence" value="ECO:0007669"/>
    <property type="project" value="UniProtKB-KW"/>
</dbReference>
<keyword evidence="3" id="KW-0677">Repeat</keyword>
<dbReference type="Pfam" id="PF00397">
    <property type="entry name" value="WW"/>
    <property type="match status" value="1"/>
</dbReference>
<feature type="compositionally biased region" description="Basic and acidic residues" evidence="10">
    <location>
        <begin position="1"/>
        <end position="12"/>
    </location>
</feature>
<feature type="compositionally biased region" description="Polar residues" evidence="10">
    <location>
        <begin position="857"/>
        <end position="880"/>
    </location>
</feature>
<feature type="compositionally biased region" description="Low complexity" evidence="10">
    <location>
        <begin position="698"/>
        <end position="710"/>
    </location>
</feature>
<dbReference type="PROSITE" id="PS50102">
    <property type="entry name" value="RRM"/>
    <property type="match status" value="2"/>
</dbReference>
<feature type="compositionally biased region" description="Polar residues" evidence="10">
    <location>
        <begin position="514"/>
        <end position="538"/>
    </location>
</feature>
<dbReference type="FunFam" id="3.30.70.330:FF:000374">
    <property type="entry name" value="Flowering time control protein FCA"/>
    <property type="match status" value="1"/>
</dbReference>
<feature type="domain" description="RRM" evidence="12">
    <location>
        <begin position="323"/>
        <end position="403"/>
    </location>
</feature>
<name>A0AA89AVM8_9ASTE</name>
<dbReference type="PRINTS" id="PR00961">
    <property type="entry name" value="HUDSXLRNA"/>
</dbReference>
<dbReference type="GO" id="GO:0003723">
    <property type="term" value="F:RNA binding"/>
    <property type="evidence" value="ECO:0007669"/>
    <property type="project" value="UniProtKB-UniRule"/>
</dbReference>
<protein>
    <recommendedName>
        <fullName evidence="8">Flowering time control protein FCA</fullName>
    </recommendedName>
</protein>
<feature type="region of interest" description="Disordered" evidence="10">
    <location>
        <begin position="1"/>
        <end position="204"/>
    </location>
</feature>
<feature type="compositionally biased region" description="Gly residues" evidence="10">
    <location>
        <begin position="154"/>
        <end position="163"/>
    </location>
</feature>
<dbReference type="PANTHER" id="PTHR24012">
    <property type="entry name" value="RNA BINDING PROTEIN"/>
    <property type="match status" value="1"/>
</dbReference>
<feature type="compositionally biased region" description="Gly residues" evidence="10">
    <location>
        <begin position="411"/>
        <end position="422"/>
    </location>
</feature>
<feature type="region of interest" description="Disordered" evidence="10">
    <location>
        <begin position="606"/>
        <end position="626"/>
    </location>
</feature>
<dbReference type="InterPro" id="IPR012677">
    <property type="entry name" value="Nucleotide-bd_a/b_plait_sf"/>
</dbReference>
<feature type="compositionally biased region" description="Polar residues" evidence="10">
    <location>
        <begin position="544"/>
        <end position="554"/>
    </location>
</feature>
<dbReference type="AlphaFoldDB" id="A0AA89AVM8"/>
<sequence>MDRYSRGDRHGGSPDSQHGYRNSRAPSRNPADGPPLNSYHQSHHRRSPTNYRGGFSGGGGRDHRPFDSPPRYPPGAGAGFRSMDGGGFRSMDGGAGGRGGGDGGFRQMDGGGGGRGLGDDGFSQMDGGGRGGGGGFRSMDGGGGGRGGRDGGFRPMGGSGGGRGGRDGGFRPMGGSGGGRGGGDGGFRPMDGGGGGVGFISSHQVPLSGQKRGFPFAGRVGSPDHFDGASFAKLFVGSVPRTATEDDIRPLFEEHGRVLEVALIKDKRTGQQQGCCFIKYATSEEADGAIRALHNQHTLPGGVGPIQVRYADGERERVGAVEYKLFVGSLNKQATEKEVEEIFSPYGRVEDVYLMRDDLKQSRGCGFVKFYHREMALAAISALNGIYTMRGCDQPLTVRFADPKRPRPGESRGGPAFGGPGFGSRFQSPGIRPTPNLGEPMPNGIPSNAWRQMSPQNMAPSSNAGMHSFGSQLLPGGGDMTASSVQSYNQSLTHLPSSGQLVSPLQKAHESPQKFPSSLQLQPQTPASYSQTQTSSESLLHLQNPKSASQTPFGQEVSQHYLGQSPVSKPQILQNAPSAAAQVPWNNNLPGPLNNNLPPHVISSVANQQQPPAQQKQLPPLNQPPSQLAQMLSQQTQTLQASFQSSQQAFSQLQQQLQLMQPSNQGVPMQQNAQPYKQQTPWAGVVPKSAVSTPANQPVADVPPAATSSPAVPVASRLVAPTKCNWTEHTAPDGYKYYHNSITQESKWEKPEELTLYEQQQEQQPHQKPLVQQPQSQPHPHPHPQGPFMQHVSQTPHLQLHNQSQTQLQSQLRHPQQVQQSFQSSSYQAPGLTGHRNIQEFGYMQFPTAVSPANDPSRFQQGLPSAQELTWKNKPSGSSD</sequence>
<feature type="compositionally biased region" description="Basic and acidic residues" evidence="10">
    <location>
        <begin position="401"/>
        <end position="410"/>
    </location>
</feature>
<feature type="region of interest" description="Disordered" evidence="10">
    <location>
        <begin position="849"/>
        <end position="880"/>
    </location>
</feature>
<feature type="domain" description="WW" evidence="11">
    <location>
        <begin position="720"/>
        <end position="753"/>
    </location>
</feature>
<comment type="caution">
    <text evidence="13">The sequence shown here is derived from an EMBL/GenBank/DDBJ whole genome shotgun (WGS) entry which is preliminary data.</text>
</comment>
<accession>A0AA89AVM8</accession>
<dbReference type="GO" id="GO:0009908">
    <property type="term" value="P:flower development"/>
    <property type="evidence" value="ECO:0007669"/>
    <property type="project" value="UniProtKB-KW"/>
</dbReference>
<evidence type="ECO:0000256" key="4">
    <source>
        <dbReference type="ARBA" id="ARBA00022782"/>
    </source>
</evidence>
<evidence type="ECO:0000256" key="3">
    <source>
        <dbReference type="ARBA" id="ARBA00022737"/>
    </source>
</evidence>
<dbReference type="InterPro" id="IPR036020">
    <property type="entry name" value="WW_dom_sf"/>
</dbReference>
<keyword evidence="2" id="KW-0217">Developmental protein</keyword>
<dbReference type="CDD" id="cd00201">
    <property type="entry name" value="WW"/>
    <property type="match status" value="1"/>
</dbReference>
<feature type="compositionally biased region" description="Low complexity" evidence="10">
    <location>
        <begin position="816"/>
        <end position="828"/>
    </location>
</feature>
<evidence type="ECO:0000256" key="8">
    <source>
        <dbReference type="ARBA" id="ARBA00071861"/>
    </source>
</evidence>
<keyword evidence="7" id="KW-0539">Nucleus</keyword>
<proteinExistence type="predicted"/>
<evidence type="ECO:0000256" key="6">
    <source>
        <dbReference type="ARBA" id="ARBA00023089"/>
    </source>
</evidence>
<feature type="compositionally biased region" description="Polar residues" evidence="10">
    <location>
        <begin position="14"/>
        <end position="26"/>
    </location>
</feature>
<dbReference type="InterPro" id="IPR001202">
    <property type="entry name" value="WW_dom"/>
</dbReference>